<dbReference type="EMBL" id="JAACJJ010000014">
    <property type="protein sequence ID" value="KAF5327235.1"/>
    <property type="molecule type" value="Genomic_DNA"/>
</dbReference>
<feature type="domain" description="Cyclin-like" evidence="7">
    <location>
        <begin position="396"/>
        <end position="476"/>
    </location>
</feature>
<dbReference type="InterPro" id="IPR039361">
    <property type="entry name" value="Cyclin"/>
</dbReference>
<dbReference type="GO" id="GO:0016538">
    <property type="term" value="F:cyclin-dependent protein serine/threonine kinase regulator activity"/>
    <property type="evidence" value="ECO:0007669"/>
    <property type="project" value="InterPro"/>
</dbReference>
<name>A0A8H5F829_9AGAR</name>
<dbReference type="InterPro" id="IPR004367">
    <property type="entry name" value="Cyclin_C-dom"/>
</dbReference>
<evidence type="ECO:0000313" key="10">
    <source>
        <dbReference type="Proteomes" id="UP000567179"/>
    </source>
</evidence>
<evidence type="ECO:0000256" key="2">
    <source>
        <dbReference type="ARBA" id="ARBA00022618"/>
    </source>
</evidence>
<dbReference type="PROSITE" id="PS00292">
    <property type="entry name" value="CYCLINS"/>
    <property type="match status" value="1"/>
</dbReference>
<sequence length="528" mass="59797">MATNHVRLPQRRGLSQRVKADENAIGRHSRQASKDAGITGPTRFATKENASNALKSAATRQALSEVTTAAVNRKQDTVKAPAGKGKEDIGLKRGRSDSTTLAQRVPLGPGRGLATQGATYTGTVRGLTSRTRQATTVKRVSRIVVDDNIEEEIEAAKTDALLSEMEVEDDAGRDYDEDDLLVNEQEVEAMVGVDDTDVDVHVQEDDDELDVLPQPKEKAQRIWPEVSTERAHKYQKIVQNVRERFEDEVDMEDMTMEPEYADDIFQYMCDLEDDIMPNPNYMDGQNEITWAMRQTLVDWLLQVHLRYHLLPETLWLAVNIVDRFLTKRVVSLLKLQLVGVTAMFIAAKYEEIIAPSVEEFVFMTDSGYTKEEILKGERIMLQTLDFHISHYCSPYSWMRKISKADQYDIQTRTLSKFLTEVTLLDHEFLRVKPSVVAAVGMYCARRMLGGDWNEAFVFYSGYTEEQLLPGHNLLVTKLTEQDFSRQYVCKKYANKKFLKASMFAISYAQNHVSSEGAFGMMGAVGGRE</sequence>
<dbReference type="CDD" id="cd20512">
    <property type="entry name" value="CYCLIN_CLBs_yeast_rpt2"/>
    <property type="match status" value="1"/>
</dbReference>
<evidence type="ECO:0000256" key="4">
    <source>
        <dbReference type="ARBA" id="ARBA00023306"/>
    </source>
</evidence>
<feature type="domain" description="Cyclin C-terminal" evidence="8">
    <location>
        <begin position="392"/>
        <end position="506"/>
    </location>
</feature>
<dbReference type="Pfam" id="PF02984">
    <property type="entry name" value="Cyclin_C"/>
    <property type="match status" value="1"/>
</dbReference>
<evidence type="ECO:0008006" key="11">
    <source>
        <dbReference type="Google" id="ProtNLM"/>
    </source>
</evidence>
<dbReference type="OrthoDB" id="5590282at2759"/>
<evidence type="ECO:0000313" key="9">
    <source>
        <dbReference type="EMBL" id="KAF5327235.1"/>
    </source>
</evidence>
<keyword evidence="4" id="KW-0131">Cell cycle</keyword>
<feature type="domain" description="Cyclin-like" evidence="7">
    <location>
        <begin position="298"/>
        <end position="382"/>
    </location>
</feature>
<keyword evidence="3 5" id="KW-0195">Cyclin</keyword>
<dbReference type="InterPro" id="IPR048258">
    <property type="entry name" value="Cyclins_cyclin-box"/>
</dbReference>
<dbReference type="AlphaFoldDB" id="A0A8H5F829"/>
<keyword evidence="10" id="KW-1185">Reference proteome</keyword>
<evidence type="ECO:0000256" key="6">
    <source>
        <dbReference type="SAM" id="MobiDB-lite"/>
    </source>
</evidence>
<dbReference type="Pfam" id="PF00134">
    <property type="entry name" value="Cyclin_N"/>
    <property type="match status" value="1"/>
</dbReference>
<dbReference type="GO" id="GO:0044772">
    <property type="term" value="P:mitotic cell cycle phase transition"/>
    <property type="evidence" value="ECO:0007669"/>
    <property type="project" value="InterPro"/>
</dbReference>
<evidence type="ECO:0000256" key="5">
    <source>
        <dbReference type="RuleBase" id="RU000383"/>
    </source>
</evidence>
<proteinExistence type="inferred from homology"/>
<organism evidence="9 10">
    <name type="scientific">Psilocybe cf. subviscida</name>
    <dbReference type="NCBI Taxonomy" id="2480587"/>
    <lineage>
        <taxon>Eukaryota</taxon>
        <taxon>Fungi</taxon>
        <taxon>Dikarya</taxon>
        <taxon>Basidiomycota</taxon>
        <taxon>Agaricomycotina</taxon>
        <taxon>Agaricomycetes</taxon>
        <taxon>Agaricomycetidae</taxon>
        <taxon>Agaricales</taxon>
        <taxon>Agaricineae</taxon>
        <taxon>Strophariaceae</taxon>
        <taxon>Psilocybe</taxon>
    </lineage>
</organism>
<dbReference type="InterPro" id="IPR036915">
    <property type="entry name" value="Cyclin-like_sf"/>
</dbReference>
<dbReference type="Proteomes" id="UP000567179">
    <property type="component" value="Unassembled WGS sequence"/>
</dbReference>
<evidence type="ECO:0000256" key="3">
    <source>
        <dbReference type="ARBA" id="ARBA00023127"/>
    </source>
</evidence>
<dbReference type="FunFam" id="1.10.472.10:FF:000005">
    <property type="entry name" value="G2/mitotic-specific cyclin B"/>
    <property type="match status" value="1"/>
</dbReference>
<dbReference type="Gene3D" id="1.10.472.10">
    <property type="entry name" value="Cyclin-like"/>
    <property type="match status" value="2"/>
</dbReference>
<dbReference type="InterPro" id="IPR013763">
    <property type="entry name" value="Cyclin-like_dom"/>
</dbReference>
<comment type="caution">
    <text evidence="9">The sequence shown here is derived from an EMBL/GenBank/DDBJ whole genome shotgun (WGS) entry which is preliminary data.</text>
</comment>
<dbReference type="PANTHER" id="PTHR10177">
    <property type="entry name" value="CYCLINS"/>
    <property type="match status" value="1"/>
</dbReference>
<evidence type="ECO:0000256" key="1">
    <source>
        <dbReference type="ARBA" id="ARBA00006955"/>
    </source>
</evidence>
<keyword evidence="2" id="KW-0132">Cell division</keyword>
<gene>
    <name evidence="9" type="ORF">D9619_004919</name>
</gene>
<accession>A0A8H5F829</accession>
<feature type="region of interest" description="Disordered" evidence="6">
    <location>
        <begin position="77"/>
        <end position="117"/>
    </location>
</feature>
<feature type="region of interest" description="Disordered" evidence="6">
    <location>
        <begin position="1"/>
        <end position="43"/>
    </location>
</feature>
<reference evidence="9 10" key="1">
    <citation type="journal article" date="2020" name="ISME J.">
        <title>Uncovering the hidden diversity of litter-decomposition mechanisms in mushroom-forming fungi.</title>
        <authorList>
            <person name="Floudas D."/>
            <person name="Bentzer J."/>
            <person name="Ahren D."/>
            <person name="Johansson T."/>
            <person name="Persson P."/>
            <person name="Tunlid A."/>
        </authorList>
    </citation>
    <scope>NUCLEOTIDE SEQUENCE [LARGE SCALE GENOMIC DNA]</scope>
    <source>
        <strain evidence="9 10">CBS 101986</strain>
    </source>
</reference>
<dbReference type="InterPro" id="IPR006671">
    <property type="entry name" value="Cyclin_N"/>
</dbReference>
<evidence type="ECO:0000259" key="8">
    <source>
        <dbReference type="SMART" id="SM01332"/>
    </source>
</evidence>
<dbReference type="GO" id="GO:0051301">
    <property type="term" value="P:cell division"/>
    <property type="evidence" value="ECO:0007669"/>
    <property type="project" value="UniProtKB-KW"/>
</dbReference>
<dbReference type="SMART" id="SM01332">
    <property type="entry name" value="Cyclin_C"/>
    <property type="match status" value="1"/>
</dbReference>
<protein>
    <recommendedName>
        <fullName evidence="11">Cyclin N-terminal domain-containing protein</fullName>
    </recommendedName>
</protein>
<dbReference type="FunFam" id="1.10.472.10:FF:000001">
    <property type="entry name" value="G2/mitotic-specific cyclin"/>
    <property type="match status" value="1"/>
</dbReference>
<comment type="similarity">
    <text evidence="1">Belongs to the cyclin family. Cyclin AB subfamily.</text>
</comment>
<dbReference type="SMART" id="SM00385">
    <property type="entry name" value="CYCLIN"/>
    <property type="match status" value="2"/>
</dbReference>
<feature type="compositionally biased region" description="Basic and acidic residues" evidence="6">
    <location>
        <begin position="84"/>
        <end position="96"/>
    </location>
</feature>
<evidence type="ECO:0000259" key="7">
    <source>
        <dbReference type="SMART" id="SM00385"/>
    </source>
</evidence>
<dbReference type="SUPFAM" id="SSF47954">
    <property type="entry name" value="Cyclin-like"/>
    <property type="match status" value="2"/>
</dbReference>